<gene>
    <name evidence="2" type="ORF">V0U79_05925</name>
</gene>
<dbReference type="Pfam" id="PF20067">
    <property type="entry name" value="SSL_N"/>
    <property type="match status" value="1"/>
</dbReference>
<keyword evidence="3" id="KW-1185">Reference proteome</keyword>
<dbReference type="RefSeq" id="WP_330198555.1">
    <property type="nucleotide sequence ID" value="NZ_JAZDRP010000003.1"/>
</dbReference>
<feature type="domain" description="SMP-30/Gluconolactonase/LRE-like region" evidence="1">
    <location>
        <begin position="105"/>
        <end position="273"/>
    </location>
</feature>
<dbReference type="Proteomes" id="UP001354971">
    <property type="component" value="Unassembled WGS sequence"/>
</dbReference>
<dbReference type="SUPFAM" id="SSF63829">
    <property type="entry name" value="Calcium-dependent phosphotriesterase"/>
    <property type="match status" value="1"/>
</dbReference>
<evidence type="ECO:0000259" key="1">
    <source>
        <dbReference type="Pfam" id="PF08450"/>
    </source>
</evidence>
<evidence type="ECO:0000313" key="2">
    <source>
        <dbReference type="EMBL" id="MEE2525896.1"/>
    </source>
</evidence>
<dbReference type="EMBL" id="JAZDRP010000003">
    <property type="protein sequence ID" value="MEE2525896.1"/>
    <property type="molecule type" value="Genomic_DNA"/>
</dbReference>
<reference evidence="2 3" key="1">
    <citation type="submission" date="2024-01" db="EMBL/GenBank/DDBJ databases">
        <title>Hyphobacterium bacterium isolated from marine sediment.</title>
        <authorList>
            <person name="Zhao S."/>
        </authorList>
    </citation>
    <scope>NUCLEOTIDE SEQUENCE [LARGE SCALE GENOMIC DNA]</scope>
    <source>
        <strain evidence="3">HN65</strain>
    </source>
</reference>
<protein>
    <submittedName>
        <fullName evidence="2">SMP-30/gluconolactonase/LRE family protein</fullName>
    </submittedName>
</protein>
<dbReference type="InterPro" id="IPR013658">
    <property type="entry name" value="SGL"/>
</dbReference>
<proteinExistence type="predicted"/>
<dbReference type="Gene3D" id="2.120.10.30">
    <property type="entry name" value="TolB, C-terminal domain"/>
    <property type="match status" value="1"/>
</dbReference>
<dbReference type="PANTHER" id="PTHR10426">
    <property type="entry name" value="STRICTOSIDINE SYNTHASE-RELATED"/>
    <property type="match status" value="1"/>
</dbReference>
<sequence length="363" mass="40440">MRTILFAIGVLTGLFLLWWVWPATVDPAYWDEPEPPALTGVLEPRGRLADAEQIRHPLLHTSEDVAIGADGSVYSGQHDGSIVRLFRNGDDWDGETVAQVTDGLSVLGLQWDQDGRLLAAAIDGIYRIDVGSGDVTLLSTGETEHPLAFADDLDVGPDGTIYFSEASWRWGAGEGAPEYAYDMAENRPYGILYALDPETGGMRVLQDGLYFANGIAMSAEGRAVYVLETYRYRLSRYWIEGERAGEFEIVAENLPGIPDGLMGDGTGRLYIAMDTQRVPIMRFLHRDPFWTRMITKLPEWVWLRPGPTRAFVLVVDEEGHYLDSYHDPDQRFGMLANVVPDENGDLWLGSLTQPVIGRYSPPE</sequence>
<dbReference type="PANTHER" id="PTHR10426:SF88">
    <property type="entry name" value="ADIPOCYTE PLASMA MEMBRANE-ASSOCIATED PROTEIN HEMOMUCIN-RELATED"/>
    <property type="match status" value="1"/>
</dbReference>
<accession>A0ABU7LPQ4</accession>
<name>A0ABU7LPQ4_9PROT</name>
<evidence type="ECO:0000313" key="3">
    <source>
        <dbReference type="Proteomes" id="UP001354971"/>
    </source>
</evidence>
<comment type="caution">
    <text evidence="2">The sequence shown here is derived from an EMBL/GenBank/DDBJ whole genome shotgun (WGS) entry which is preliminary data.</text>
</comment>
<dbReference type="InterPro" id="IPR011042">
    <property type="entry name" value="6-blade_b-propeller_TolB-like"/>
</dbReference>
<organism evidence="2 3">
    <name type="scientific">Hyphobacterium lacteum</name>
    <dbReference type="NCBI Taxonomy" id="3116575"/>
    <lineage>
        <taxon>Bacteria</taxon>
        <taxon>Pseudomonadati</taxon>
        <taxon>Pseudomonadota</taxon>
        <taxon>Alphaproteobacteria</taxon>
        <taxon>Maricaulales</taxon>
        <taxon>Maricaulaceae</taxon>
        <taxon>Hyphobacterium</taxon>
    </lineage>
</organism>
<dbReference type="Pfam" id="PF08450">
    <property type="entry name" value="SGL"/>
    <property type="match status" value="1"/>
</dbReference>